<evidence type="ECO:0000313" key="3">
    <source>
        <dbReference type="EMBL" id="PAV14043.1"/>
    </source>
</evidence>
<gene>
    <name evidence="3" type="ORF">ASJ81_03005</name>
</gene>
<dbReference type="SUPFAM" id="SSF52833">
    <property type="entry name" value="Thioredoxin-like"/>
    <property type="match status" value="1"/>
</dbReference>
<evidence type="ECO:0000256" key="1">
    <source>
        <dbReference type="SAM" id="MobiDB-lite"/>
    </source>
</evidence>
<dbReference type="PROSITE" id="PS51352">
    <property type="entry name" value="THIOREDOXIN_2"/>
    <property type="match status" value="1"/>
</dbReference>
<protein>
    <submittedName>
        <fullName evidence="3">Thioredoxin</fullName>
    </submittedName>
</protein>
<dbReference type="Pfam" id="PF00085">
    <property type="entry name" value="Thioredoxin"/>
    <property type="match status" value="1"/>
</dbReference>
<dbReference type="EMBL" id="LMVP01000035">
    <property type="protein sequence ID" value="PAV14043.1"/>
    <property type="molecule type" value="Genomic_DNA"/>
</dbReference>
<dbReference type="GO" id="GO:0005737">
    <property type="term" value="C:cytoplasm"/>
    <property type="evidence" value="ECO:0007669"/>
    <property type="project" value="TreeGrafter"/>
</dbReference>
<dbReference type="GO" id="GO:0015035">
    <property type="term" value="F:protein-disulfide reductase activity"/>
    <property type="evidence" value="ECO:0007669"/>
    <property type="project" value="TreeGrafter"/>
</dbReference>
<sequence length="183" mass="20198">MSKLVILLILFAAVILTAGCINSKTTLTNSQETQENSINSQETQENPQKIQENSSVIEITQLDQINTSLKKGPVLLKLGAEWCEECQELNPVLTQVATDYAGRATVVTVDIDKSPKLADYFGIYVIPDSSVIVGIENGKYVYMQEDGNVTTERSTAKILKIEGKEVYENVLDLALQKEKVKSN</sequence>
<dbReference type="AlphaFoldDB" id="A0A2A2HXQ8"/>
<dbReference type="PANTHER" id="PTHR45663:SF11">
    <property type="entry name" value="GEO12009P1"/>
    <property type="match status" value="1"/>
</dbReference>
<comment type="caution">
    <text evidence="3">The sequence shown here is derived from an EMBL/GenBank/DDBJ whole genome shotgun (WGS) entry which is preliminary data.</text>
</comment>
<accession>A0A2A2HXQ8</accession>
<name>A0A2A2HXQ8_9EURY</name>
<dbReference type="PROSITE" id="PS51257">
    <property type="entry name" value="PROKAR_LIPOPROTEIN"/>
    <property type="match status" value="1"/>
</dbReference>
<keyword evidence="4" id="KW-1185">Reference proteome</keyword>
<dbReference type="Gene3D" id="3.40.30.10">
    <property type="entry name" value="Glutaredoxin"/>
    <property type="match status" value="1"/>
</dbReference>
<dbReference type="RefSeq" id="WP_095643192.1">
    <property type="nucleotide sequence ID" value="NZ_LMVP01000035.1"/>
</dbReference>
<dbReference type="PANTHER" id="PTHR45663">
    <property type="entry name" value="GEO12009P1"/>
    <property type="match status" value="1"/>
</dbReference>
<evidence type="ECO:0000259" key="2">
    <source>
        <dbReference type="PROSITE" id="PS51352"/>
    </source>
</evidence>
<dbReference type="Proteomes" id="UP000218164">
    <property type="component" value="Unassembled WGS sequence"/>
</dbReference>
<dbReference type="InterPro" id="IPR036249">
    <property type="entry name" value="Thioredoxin-like_sf"/>
</dbReference>
<feature type="region of interest" description="Disordered" evidence="1">
    <location>
        <begin position="31"/>
        <end position="50"/>
    </location>
</feature>
<reference evidence="3 4" key="1">
    <citation type="journal article" date="2017" name="BMC Genomics">
        <title>Genomic analysis of methanogenic archaea reveals a shift towards energy conservation.</title>
        <authorList>
            <person name="Gilmore S.P."/>
            <person name="Henske J.K."/>
            <person name="Sexton J.A."/>
            <person name="Solomon K.V."/>
            <person name="Seppala S."/>
            <person name="Yoo J.I."/>
            <person name="Huyett L.M."/>
            <person name="Pressman A."/>
            <person name="Cogan J.Z."/>
            <person name="Kivenson V."/>
            <person name="Peng X."/>
            <person name="Tan Y."/>
            <person name="Valentine D.L."/>
            <person name="O'Malley M.A."/>
        </authorList>
    </citation>
    <scope>NUCLEOTIDE SEQUENCE [LARGE SCALE GENOMIC DNA]</scope>
    <source>
        <strain evidence="3 4">MC-15</strain>
    </source>
</reference>
<organism evidence="3 4">
    <name type="scientific">Methanosarcina spelaei</name>
    <dbReference type="NCBI Taxonomy" id="1036679"/>
    <lineage>
        <taxon>Archaea</taxon>
        <taxon>Methanobacteriati</taxon>
        <taxon>Methanobacteriota</taxon>
        <taxon>Stenosarchaea group</taxon>
        <taxon>Methanomicrobia</taxon>
        <taxon>Methanosarcinales</taxon>
        <taxon>Methanosarcinaceae</taxon>
        <taxon>Methanosarcina</taxon>
    </lineage>
</organism>
<feature type="domain" description="Thioredoxin" evidence="2">
    <location>
        <begin position="40"/>
        <end position="167"/>
    </location>
</feature>
<proteinExistence type="predicted"/>
<evidence type="ECO:0000313" key="4">
    <source>
        <dbReference type="Proteomes" id="UP000218164"/>
    </source>
</evidence>
<dbReference type="CDD" id="cd02947">
    <property type="entry name" value="TRX_family"/>
    <property type="match status" value="1"/>
</dbReference>
<dbReference type="OrthoDB" id="35385at2157"/>
<dbReference type="InterPro" id="IPR013766">
    <property type="entry name" value="Thioredoxin_domain"/>
</dbReference>